<dbReference type="GO" id="GO:0004864">
    <property type="term" value="F:protein phosphatase inhibitor activity"/>
    <property type="evidence" value="ECO:0007669"/>
    <property type="project" value="InterPro"/>
</dbReference>
<name>A0A0K0EDG2_STRER</name>
<evidence type="ECO:0000256" key="2">
    <source>
        <dbReference type="SAM" id="MobiDB-lite"/>
    </source>
</evidence>
<feature type="compositionally biased region" description="Basic and acidic residues" evidence="2">
    <location>
        <begin position="61"/>
        <end position="75"/>
    </location>
</feature>
<dbReference type="STRING" id="6248.A0A0K0EDG2"/>
<dbReference type="WBParaSite" id="SSTP_0000752500.1">
    <property type="protein sequence ID" value="SSTP_0000752500.1"/>
    <property type="gene ID" value="SSTP_0000752500"/>
</dbReference>
<reference evidence="4" key="1">
    <citation type="submission" date="2015-08" db="UniProtKB">
        <authorList>
            <consortium name="WormBaseParasite"/>
        </authorList>
    </citation>
    <scope>IDENTIFICATION</scope>
</reference>
<feature type="region of interest" description="Disordered" evidence="2">
    <location>
        <begin position="30"/>
        <end position="98"/>
    </location>
</feature>
<evidence type="ECO:0000313" key="3">
    <source>
        <dbReference type="Proteomes" id="UP000035681"/>
    </source>
</evidence>
<dbReference type="Gene3D" id="6.10.250.1050">
    <property type="match status" value="1"/>
</dbReference>
<organism evidence="4">
    <name type="scientific">Strongyloides stercoralis</name>
    <name type="common">Threadworm</name>
    <dbReference type="NCBI Taxonomy" id="6248"/>
    <lineage>
        <taxon>Eukaryota</taxon>
        <taxon>Metazoa</taxon>
        <taxon>Ecdysozoa</taxon>
        <taxon>Nematoda</taxon>
        <taxon>Chromadorea</taxon>
        <taxon>Rhabditida</taxon>
        <taxon>Tylenchina</taxon>
        <taxon>Panagrolaimomorpha</taxon>
        <taxon>Strongyloidoidea</taxon>
        <taxon>Strongyloididae</taxon>
        <taxon>Strongyloides</taxon>
    </lineage>
</organism>
<feature type="compositionally biased region" description="Basic and acidic residues" evidence="2">
    <location>
        <begin position="36"/>
        <end position="52"/>
    </location>
</feature>
<protein>
    <submittedName>
        <fullName evidence="4 5">Protein phosphatase inhibitor 2</fullName>
    </submittedName>
</protein>
<keyword evidence="3" id="KW-1185">Reference proteome</keyword>
<dbReference type="Pfam" id="PF04979">
    <property type="entry name" value="IPP-2"/>
    <property type="match status" value="1"/>
</dbReference>
<accession>A0A0K0EDG2</accession>
<dbReference type="GO" id="GO:0009966">
    <property type="term" value="P:regulation of signal transduction"/>
    <property type="evidence" value="ECO:0007669"/>
    <property type="project" value="InterPro"/>
</dbReference>
<dbReference type="InterPro" id="IPR007062">
    <property type="entry name" value="PPI-2"/>
</dbReference>
<evidence type="ECO:0000256" key="1">
    <source>
        <dbReference type="ARBA" id="ARBA00005472"/>
    </source>
</evidence>
<dbReference type="WBParaSite" id="TCONS_00006890.p1">
    <property type="protein sequence ID" value="TCONS_00006890.p1"/>
    <property type="gene ID" value="XLOC_004989"/>
</dbReference>
<dbReference type="PANTHER" id="PTHR12398">
    <property type="entry name" value="PROTEIN PHOSPHATASE INHIBITOR"/>
    <property type="match status" value="1"/>
</dbReference>
<evidence type="ECO:0000313" key="5">
    <source>
        <dbReference type="WBParaSite" id="TCONS_00006890.p1"/>
    </source>
</evidence>
<dbReference type="AlphaFoldDB" id="A0A0K0EDG2"/>
<sequence>MESMDTNVEVHDPTECLKLRPKKSILKNKQISIDEESTRKKSNAEERAHFDEMNILATLHPEGKDYGHMKIDEPKTPYNGYSDSEEDASSSSGHGKRRVSLVGAIDPEKLREGIYAAQINGSSGSLSAGDVEDFDDDEYLTEEQRAHKKEFEVKRRQHYDEGAALRRAKEILAKDEDEEEDES</sequence>
<dbReference type="Proteomes" id="UP000035681">
    <property type="component" value="Unplaced"/>
</dbReference>
<proteinExistence type="inferred from homology"/>
<comment type="similarity">
    <text evidence="1">Belongs to the protein phosphatase inhibitor 2 family.</text>
</comment>
<dbReference type="PANTHER" id="PTHR12398:SF20">
    <property type="entry name" value="PROTEIN PHOSPHATASE 1 REGULATORY INHIBITOR SUBUNIT 2"/>
    <property type="match status" value="1"/>
</dbReference>
<evidence type="ECO:0000313" key="4">
    <source>
        <dbReference type="WBParaSite" id="SSTP_0000752500.1"/>
    </source>
</evidence>